<evidence type="ECO:0000313" key="2">
    <source>
        <dbReference type="EMBL" id="JAD93701.1"/>
    </source>
</evidence>
<evidence type="ECO:0000256" key="1">
    <source>
        <dbReference type="SAM" id="Phobius"/>
    </source>
</evidence>
<name>A0A0A9E0Z8_ARUDO</name>
<dbReference type="EMBL" id="GBRH01204194">
    <property type="protein sequence ID" value="JAD93701.1"/>
    <property type="molecule type" value="Transcribed_RNA"/>
</dbReference>
<reference evidence="2" key="1">
    <citation type="submission" date="2014-09" db="EMBL/GenBank/DDBJ databases">
        <authorList>
            <person name="Magalhaes I.L.F."/>
            <person name="Oliveira U."/>
            <person name="Santos F.R."/>
            <person name="Vidigal T.H.D.A."/>
            <person name="Brescovit A.D."/>
            <person name="Santos A.J."/>
        </authorList>
    </citation>
    <scope>NUCLEOTIDE SEQUENCE</scope>
    <source>
        <tissue evidence="2">Shoot tissue taken approximately 20 cm above the soil surface</tissue>
    </source>
</reference>
<proteinExistence type="predicted"/>
<feature type="transmembrane region" description="Helical" evidence="1">
    <location>
        <begin position="46"/>
        <end position="69"/>
    </location>
</feature>
<keyword evidence="1" id="KW-1133">Transmembrane helix</keyword>
<keyword evidence="1" id="KW-0812">Transmembrane</keyword>
<sequence length="82" mass="9384">MKCSTSWDCIYLHKHHFFHGVPFLTNGNHKLTFRNCSYSLGFCRNFFLHLAASFSHFIVSKSILLAGYLMHSQKYAAALVVA</sequence>
<keyword evidence="1" id="KW-0472">Membrane</keyword>
<organism evidence="2">
    <name type="scientific">Arundo donax</name>
    <name type="common">Giant reed</name>
    <name type="synonym">Donax arundinaceus</name>
    <dbReference type="NCBI Taxonomy" id="35708"/>
    <lineage>
        <taxon>Eukaryota</taxon>
        <taxon>Viridiplantae</taxon>
        <taxon>Streptophyta</taxon>
        <taxon>Embryophyta</taxon>
        <taxon>Tracheophyta</taxon>
        <taxon>Spermatophyta</taxon>
        <taxon>Magnoliopsida</taxon>
        <taxon>Liliopsida</taxon>
        <taxon>Poales</taxon>
        <taxon>Poaceae</taxon>
        <taxon>PACMAD clade</taxon>
        <taxon>Arundinoideae</taxon>
        <taxon>Arundineae</taxon>
        <taxon>Arundo</taxon>
    </lineage>
</organism>
<accession>A0A0A9E0Z8</accession>
<dbReference type="AlphaFoldDB" id="A0A0A9E0Z8"/>
<protein>
    <submittedName>
        <fullName evidence="2">Uncharacterized protein</fullName>
    </submittedName>
</protein>
<reference evidence="2" key="2">
    <citation type="journal article" date="2015" name="Data Brief">
        <title>Shoot transcriptome of the giant reed, Arundo donax.</title>
        <authorList>
            <person name="Barrero R.A."/>
            <person name="Guerrero F.D."/>
            <person name="Moolhuijzen P."/>
            <person name="Goolsby J.A."/>
            <person name="Tidwell J."/>
            <person name="Bellgard S.E."/>
            <person name="Bellgard M.I."/>
        </authorList>
    </citation>
    <scope>NUCLEOTIDE SEQUENCE</scope>
    <source>
        <tissue evidence="2">Shoot tissue taken approximately 20 cm above the soil surface</tissue>
    </source>
</reference>